<evidence type="ECO:0000259" key="1">
    <source>
        <dbReference type="Pfam" id="PF00149"/>
    </source>
</evidence>
<dbReference type="EMBL" id="VLKH01000009">
    <property type="protein sequence ID" value="TWH78400.1"/>
    <property type="molecule type" value="Genomic_DNA"/>
</dbReference>
<comment type="caution">
    <text evidence="2">The sequence shown here is derived from an EMBL/GenBank/DDBJ whole genome shotgun (WGS) entry which is preliminary data.</text>
</comment>
<protein>
    <recommendedName>
        <fullName evidence="1">Calcineurin-like phosphoesterase domain-containing protein</fullName>
    </recommendedName>
</protein>
<dbReference type="OrthoDB" id="9780884at2"/>
<dbReference type="Pfam" id="PF00149">
    <property type="entry name" value="Metallophos"/>
    <property type="match status" value="1"/>
</dbReference>
<dbReference type="InterPro" id="IPR051158">
    <property type="entry name" value="Metallophosphoesterase_sf"/>
</dbReference>
<dbReference type="GO" id="GO:0016020">
    <property type="term" value="C:membrane"/>
    <property type="evidence" value="ECO:0007669"/>
    <property type="project" value="GOC"/>
</dbReference>
<dbReference type="Proteomes" id="UP000315343">
    <property type="component" value="Unassembled WGS sequence"/>
</dbReference>
<gene>
    <name evidence="2" type="ORF">LY60_02859</name>
</gene>
<dbReference type="SUPFAM" id="SSF56300">
    <property type="entry name" value="Metallo-dependent phosphatases"/>
    <property type="match status" value="1"/>
</dbReference>
<name>A0A562J5E9_9FIRM</name>
<dbReference type="GO" id="GO:0008758">
    <property type="term" value="F:UDP-2,3-diacylglucosamine hydrolase activity"/>
    <property type="evidence" value="ECO:0007669"/>
    <property type="project" value="TreeGrafter"/>
</dbReference>
<dbReference type="PANTHER" id="PTHR31302:SF25">
    <property type="entry name" value="PHOSPHOESTERASE"/>
    <property type="match status" value="1"/>
</dbReference>
<sequence length="276" mass="31743">MKKFLSVLSILMTILIMIYIYARFIEPELLTVRYETINTDYLKNDEIKILQFSDTHISEYFDIDDLNNAIDKINEENPDIVVFTGDLIDQFNNYENKENIHEIWEILGSINAPIKYAVYGNHDYGGGAEKVYKEIMEKSGFKLLINEKEELPQYNINFIGMDDSIFGEYEPAVISGNMDKDMYNIVLSHEPDVADRLLEYSIDLLLAGHSHGGQVNLPFANYLPSLGEKYVRGFYDFENFRQTKVYVNIGLGTSTIPMRFMAAPELTVITLKGNHN</sequence>
<dbReference type="InterPro" id="IPR029052">
    <property type="entry name" value="Metallo-depent_PP-like"/>
</dbReference>
<dbReference type="CDD" id="cd07385">
    <property type="entry name" value="MPP_YkuE_C"/>
    <property type="match status" value="1"/>
</dbReference>
<evidence type="ECO:0000313" key="3">
    <source>
        <dbReference type="Proteomes" id="UP000315343"/>
    </source>
</evidence>
<dbReference type="Gene3D" id="3.60.21.10">
    <property type="match status" value="1"/>
</dbReference>
<dbReference type="InterPro" id="IPR004843">
    <property type="entry name" value="Calcineurin-like_PHP"/>
</dbReference>
<organism evidence="2 3">
    <name type="scientific">Sedimentibacter saalensis</name>
    <dbReference type="NCBI Taxonomy" id="130788"/>
    <lineage>
        <taxon>Bacteria</taxon>
        <taxon>Bacillati</taxon>
        <taxon>Bacillota</taxon>
        <taxon>Tissierellia</taxon>
        <taxon>Sedimentibacter</taxon>
    </lineage>
</organism>
<dbReference type="RefSeq" id="WP_145085047.1">
    <property type="nucleotide sequence ID" value="NZ_DAMBUX010000018.1"/>
</dbReference>
<dbReference type="PANTHER" id="PTHR31302">
    <property type="entry name" value="TRANSMEMBRANE PROTEIN WITH METALLOPHOSPHOESTERASE DOMAIN-RELATED"/>
    <property type="match status" value="1"/>
</dbReference>
<feature type="domain" description="Calcineurin-like phosphoesterase" evidence="1">
    <location>
        <begin position="47"/>
        <end position="212"/>
    </location>
</feature>
<reference evidence="2 3" key="1">
    <citation type="submission" date="2019-07" db="EMBL/GenBank/DDBJ databases">
        <title>Genomic Encyclopedia of Type Strains, Phase I: the one thousand microbial genomes (KMG-I) project.</title>
        <authorList>
            <person name="Kyrpides N."/>
        </authorList>
    </citation>
    <scope>NUCLEOTIDE SEQUENCE [LARGE SCALE GENOMIC DNA]</scope>
    <source>
        <strain evidence="2 3">DSM 13558</strain>
    </source>
</reference>
<dbReference type="GO" id="GO:0009245">
    <property type="term" value="P:lipid A biosynthetic process"/>
    <property type="evidence" value="ECO:0007669"/>
    <property type="project" value="TreeGrafter"/>
</dbReference>
<dbReference type="AlphaFoldDB" id="A0A562J5E9"/>
<evidence type="ECO:0000313" key="2">
    <source>
        <dbReference type="EMBL" id="TWH78400.1"/>
    </source>
</evidence>
<proteinExistence type="predicted"/>
<keyword evidence="3" id="KW-1185">Reference proteome</keyword>
<accession>A0A562J5E9</accession>